<dbReference type="GO" id="GO:0006396">
    <property type="term" value="P:RNA processing"/>
    <property type="evidence" value="ECO:0007669"/>
    <property type="project" value="TreeGrafter"/>
</dbReference>
<keyword evidence="18" id="KW-1185">Reference proteome</keyword>
<feature type="region of interest" description="Disordered" evidence="13">
    <location>
        <begin position="778"/>
        <end position="818"/>
    </location>
</feature>
<dbReference type="GO" id="GO:0005730">
    <property type="term" value="C:nucleolus"/>
    <property type="evidence" value="ECO:0007669"/>
    <property type="project" value="UniProtKB-SubCell"/>
</dbReference>
<dbReference type="Proteomes" id="UP000322234">
    <property type="component" value="Unassembled WGS sequence"/>
</dbReference>
<dbReference type="GO" id="GO:0017109">
    <property type="term" value="C:glutamate-cysteine ligase complex"/>
    <property type="evidence" value="ECO:0007669"/>
    <property type="project" value="UniProtKB-ARBA"/>
</dbReference>
<keyword evidence="6" id="KW-0007">Acetylation</keyword>
<feature type="region of interest" description="Disordered" evidence="13">
    <location>
        <begin position="517"/>
        <end position="567"/>
    </location>
</feature>
<evidence type="ECO:0000256" key="5">
    <source>
        <dbReference type="ARBA" id="ARBA00022684"/>
    </source>
</evidence>
<reference evidence="17" key="1">
    <citation type="submission" date="2019-10" db="EMBL/GenBank/DDBJ databases">
        <title>The sequence and de novo assembly of the wild yak genome.</title>
        <authorList>
            <person name="Liu Y."/>
        </authorList>
    </citation>
    <scope>NUCLEOTIDE SEQUENCE [LARGE SCALE GENOMIC DNA]</scope>
    <source>
        <strain evidence="17">WY2019</strain>
    </source>
</reference>
<protein>
    <recommendedName>
        <fullName evidence="12">Glutamate--cysteine ligase regulatory subunit</fullName>
    </recommendedName>
    <alternativeName>
        <fullName evidence="10">GCS light chain</fullName>
    </alternativeName>
    <alternativeName>
        <fullName evidence="8">Gamma-ECS regulatory subunit</fullName>
    </alternativeName>
    <alternativeName>
        <fullName evidence="11">Gamma-glutamylcysteine synthetase regulatory subunit</fullName>
    </alternativeName>
    <alternativeName>
        <fullName evidence="9">Glutamate--cysteine ligase modifier subunit</fullName>
    </alternativeName>
</protein>
<dbReference type="EMBL" id="VBQZ03000002">
    <property type="protein sequence ID" value="MXQ79691.1"/>
    <property type="molecule type" value="Genomic_DNA"/>
</dbReference>
<comment type="subunit">
    <text evidence="4">Heterodimer of a catalytic heavy chain and a regulatory light chain.</text>
</comment>
<comment type="caution">
    <text evidence="17">The sequence shown here is derived from an EMBL/GenBank/DDBJ whole genome shotgun (WGS) entry which is preliminary data.</text>
</comment>
<evidence type="ECO:0000313" key="18">
    <source>
        <dbReference type="Proteomes" id="UP000322234"/>
    </source>
</evidence>
<evidence type="ECO:0000256" key="3">
    <source>
        <dbReference type="ARBA" id="ARBA00008612"/>
    </source>
</evidence>
<dbReference type="GO" id="GO:0006750">
    <property type="term" value="P:glutathione biosynthetic process"/>
    <property type="evidence" value="ECO:0007669"/>
    <property type="project" value="UniProtKB-KW"/>
</dbReference>
<dbReference type="InterPro" id="IPR056264">
    <property type="entry name" value="R2_ABCA1-4-like"/>
</dbReference>
<evidence type="ECO:0000256" key="12">
    <source>
        <dbReference type="ARBA" id="ARBA00070000"/>
    </source>
</evidence>
<dbReference type="Pfam" id="PF23321">
    <property type="entry name" value="R1_ABCA1"/>
    <property type="match status" value="1"/>
</dbReference>
<evidence type="ECO:0000256" key="7">
    <source>
        <dbReference type="ARBA" id="ARBA00023242"/>
    </source>
</evidence>
<feature type="region of interest" description="Disordered" evidence="13">
    <location>
        <begin position="415"/>
        <end position="482"/>
    </location>
</feature>
<keyword evidence="7" id="KW-0539">Nucleus</keyword>
<evidence type="ECO:0000256" key="6">
    <source>
        <dbReference type="ARBA" id="ARBA00022990"/>
    </source>
</evidence>
<dbReference type="GO" id="GO:0006979">
    <property type="term" value="P:response to oxidative stress"/>
    <property type="evidence" value="ECO:0007669"/>
    <property type="project" value="UniProtKB-ARBA"/>
</dbReference>
<feature type="region of interest" description="Disordered" evidence="13">
    <location>
        <begin position="732"/>
        <end position="754"/>
    </location>
</feature>
<dbReference type="SUPFAM" id="SSF51430">
    <property type="entry name" value="NAD(P)-linked oxidoreductase"/>
    <property type="match status" value="1"/>
</dbReference>
<evidence type="ECO:0000256" key="11">
    <source>
        <dbReference type="ARBA" id="ARBA00032926"/>
    </source>
</evidence>
<proteinExistence type="inferred from homology"/>
<dbReference type="Gene3D" id="3.20.20.100">
    <property type="entry name" value="NADP-dependent oxidoreductase domain"/>
    <property type="match status" value="1"/>
</dbReference>
<evidence type="ECO:0000259" key="16">
    <source>
        <dbReference type="Pfam" id="PF23321"/>
    </source>
</evidence>
<dbReference type="InterPro" id="IPR036812">
    <property type="entry name" value="NAD(P)_OxRdtase_dom_sf"/>
</dbReference>
<feature type="compositionally biased region" description="Basic and acidic residues" evidence="13">
    <location>
        <begin position="553"/>
        <end position="565"/>
    </location>
</feature>
<feature type="compositionally biased region" description="Basic and acidic residues" evidence="13">
    <location>
        <begin position="789"/>
        <end position="802"/>
    </location>
</feature>
<dbReference type="FunFam" id="3.20.20.100:FF:000012">
    <property type="entry name" value="Glutamate--cysteine ligase regulatory subunit"/>
    <property type="match status" value="1"/>
</dbReference>
<dbReference type="AlphaFoldDB" id="A0A6B0QSS6"/>
<comment type="subcellular location">
    <subcellularLocation>
        <location evidence="1">Nucleus</location>
        <location evidence="1">Nucleolus</location>
    </subcellularLocation>
</comment>
<evidence type="ECO:0000259" key="14">
    <source>
        <dbReference type="Pfam" id="PF00248"/>
    </source>
</evidence>
<dbReference type="GO" id="GO:0003723">
    <property type="term" value="F:RNA binding"/>
    <property type="evidence" value="ECO:0007669"/>
    <property type="project" value="TreeGrafter"/>
</dbReference>
<dbReference type="InterPro" id="IPR039883">
    <property type="entry name" value="Fcf2/DNTTIP2"/>
</dbReference>
<feature type="domain" description="ABCA1-4-like C-terminal R2 regulatory" evidence="16">
    <location>
        <begin position="33"/>
        <end position="107"/>
    </location>
</feature>
<comment type="pathway">
    <text evidence="2">Sulfur metabolism; glutathione biosynthesis; glutathione from L-cysteine and L-glutamate: step 1/2.</text>
</comment>
<evidence type="ECO:0000256" key="2">
    <source>
        <dbReference type="ARBA" id="ARBA00005006"/>
    </source>
</evidence>
<dbReference type="GO" id="GO:0035226">
    <property type="term" value="F:glutamate-cysteine ligase catalytic subunit binding"/>
    <property type="evidence" value="ECO:0007669"/>
    <property type="project" value="UniProtKB-ARBA"/>
</dbReference>
<evidence type="ECO:0000256" key="10">
    <source>
        <dbReference type="ARBA" id="ARBA00031732"/>
    </source>
</evidence>
<evidence type="ECO:0000256" key="1">
    <source>
        <dbReference type="ARBA" id="ARBA00004604"/>
    </source>
</evidence>
<name>A0A6B0QSS6_9CETA</name>
<feature type="domain" description="NADP-dependent oxidoreductase" evidence="14">
    <location>
        <begin position="169"/>
        <end position="305"/>
    </location>
</feature>
<feature type="compositionally biased region" description="Polar residues" evidence="13">
    <location>
        <begin position="429"/>
        <end position="443"/>
    </location>
</feature>
<comment type="similarity">
    <text evidence="3">Belongs to the aldo/keto reductase family. Glutamate--cysteine ligase light chain subfamily.</text>
</comment>
<gene>
    <name evidence="17" type="ORF">E5288_WYG007099</name>
</gene>
<keyword evidence="5" id="KW-0317">Glutathione biosynthesis</keyword>
<dbReference type="Pfam" id="PF08698">
    <property type="entry name" value="Fcf2"/>
    <property type="match status" value="1"/>
</dbReference>
<evidence type="ECO:0000256" key="4">
    <source>
        <dbReference type="ARBA" id="ARBA00011532"/>
    </source>
</evidence>
<evidence type="ECO:0000256" key="13">
    <source>
        <dbReference type="SAM" id="MobiDB-lite"/>
    </source>
</evidence>
<evidence type="ECO:0000256" key="9">
    <source>
        <dbReference type="ARBA" id="ARBA00031154"/>
    </source>
</evidence>
<organism evidence="17 18">
    <name type="scientific">Bos mutus</name>
    <name type="common">wild yak</name>
    <dbReference type="NCBI Taxonomy" id="72004"/>
    <lineage>
        <taxon>Eukaryota</taxon>
        <taxon>Metazoa</taxon>
        <taxon>Chordata</taxon>
        <taxon>Craniata</taxon>
        <taxon>Vertebrata</taxon>
        <taxon>Euteleostomi</taxon>
        <taxon>Mammalia</taxon>
        <taxon>Eutheria</taxon>
        <taxon>Laurasiatheria</taxon>
        <taxon>Artiodactyla</taxon>
        <taxon>Ruminantia</taxon>
        <taxon>Pecora</taxon>
        <taxon>Bovidae</taxon>
        <taxon>Bovinae</taxon>
        <taxon>Bos</taxon>
    </lineage>
</organism>
<evidence type="ECO:0000256" key="8">
    <source>
        <dbReference type="ARBA" id="ARBA00030406"/>
    </source>
</evidence>
<evidence type="ECO:0000259" key="15">
    <source>
        <dbReference type="Pfam" id="PF08698"/>
    </source>
</evidence>
<dbReference type="PANTHER" id="PTHR21686">
    <property type="entry name" value="DEOXYNUCLEOTIDYLTRANSFERASE TERMINAL-INTERACTING PROTEIN 2"/>
    <property type="match status" value="1"/>
</dbReference>
<dbReference type="InterPro" id="IPR023210">
    <property type="entry name" value="NADP_OxRdtase_dom"/>
</dbReference>
<accession>A0A6B0QSS6</accession>
<dbReference type="PANTHER" id="PTHR21686:SF12">
    <property type="entry name" value="DEOXYNUCLEOTIDYLTRANSFERASE TERMINAL-INTERACTING PROTEIN 2"/>
    <property type="match status" value="1"/>
</dbReference>
<sequence>MEECEALCTRLAIMVKGAFQCLGTIQHLKSKFGDGYIVTMKIRSPKDDLLPDLGPVEQFFQGNFPGSVQRERHYNMLQFQVSSSSLARIFRLLVSHKDSLLIEEYSVFVNFAKQQNETYDLPLHPRAAGASRQAKLRDCIQKTLNEWSSQISPDLIREFPDVLECTVSHAVEKINPDEREEMKVSAKLFIVGSNSSSSTRNAVDMACSVLGVAQLDSVIIASPPIEDGVNLSLEHLQPYWEELQNLVQSKKIVAIGTSDLDKTQLEQLYQWAQVKPNSNQVNLASCCVMPPDLTAFAKQFDIQLLTHNDPKELLSEASFQEALQESIPDIRAHEWVPLWLLRYSVIVKSRGIIKSKGYILQAKRKVTNYKGLKARKEVKKIFSSGEHDSPGSGMKLKARRTSSFKSVIGLQNSAVTRLHVHPKGRKGSSPDNPNTTESQTTPERSPAPKTRKSGTTGSLPEMNKPATDGEISEAESDCSSVPEVQDPVFRVTRRRQILVAGTPVSSVRKRLKITRVSESHTEEEVSEADSHVSGISRIMPPTEITTRRSKAKSQREPKQESHVEVISDAESSCSDISFSGIATRRTTRSMQRKLQAQTEENTTKIVLENEKEIIHTPVNLEDSVNRRTSRLLARSLSQINKPNFSNNEIYNDPDDSFFGISGKKLAVKKTRNFTIREEKQDSISPLKEITKQNCKSLDEEAKKIIDGGKEGNEKNSQLNLSEFQDTGLQQLVSQRHSTPESDKTTSESSTLNHEAVMKSLAQTFAVVEMDRWNEERKNAIKTSDCSEPDMSKEKEVDSESDTKPSNLEFNTTQDKDDSVLLVLSSDESQQSEHSENEEDTVCFVENNGNKESLNGDSENLSHDNALFVIDTTPGLSADKNFYLDEEDKADHDRNKDNEFSDEDNLLSNTKSKLLKLMSSSIDTGLNIKELGGLYINFNADKVQLNKRTLTQMKEKRKDELLQKTVITPEFEKNYCVPPYSESKYKLQKKRRQERQKTAGDGWFGMKAPELTDELKNDLKALKMRASMDPKRFYKKNDRDGFPKYFQIGTIVDNPADFYHSRVPKKQRKRTIVEELLADSEFRRYNRRKYSEIMAEKAANAAGKKFRKKKKFRN</sequence>
<evidence type="ECO:0000313" key="17">
    <source>
        <dbReference type="EMBL" id="MXQ79691.1"/>
    </source>
</evidence>
<dbReference type="InterPro" id="IPR014810">
    <property type="entry name" value="Fcf2_C"/>
</dbReference>
<feature type="domain" description="Fcf2 pre-rRNA processing C-terminal" evidence="15">
    <location>
        <begin position="995"/>
        <end position="1088"/>
    </location>
</feature>
<dbReference type="Pfam" id="PF00248">
    <property type="entry name" value="Aldo_ket_red"/>
    <property type="match status" value="1"/>
</dbReference>
<feature type="compositionally biased region" description="Polar residues" evidence="13">
    <location>
        <begin position="803"/>
        <end position="812"/>
    </location>
</feature>